<evidence type="ECO:0000256" key="1">
    <source>
        <dbReference type="SAM" id="MobiDB-lite"/>
    </source>
</evidence>
<feature type="compositionally biased region" description="Pro residues" evidence="1">
    <location>
        <begin position="187"/>
        <end position="201"/>
    </location>
</feature>
<protein>
    <recommendedName>
        <fullName evidence="2">Protein kinase domain-containing protein</fullName>
    </recommendedName>
</protein>
<dbReference type="RefSeq" id="WP_179819331.1">
    <property type="nucleotide sequence ID" value="NZ_JACCCO010000001.1"/>
</dbReference>
<gene>
    <name evidence="3" type="ORF">HDA43_001871</name>
</gene>
<dbReference type="AlphaFoldDB" id="A0A852URD4"/>
<feature type="region of interest" description="Disordered" evidence="1">
    <location>
        <begin position="184"/>
        <end position="314"/>
    </location>
</feature>
<feature type="domain" description="Protein kinase" evidence="2">
    <location>
        <begin position="1"/>
        <end position="175"/>
    </location>
</feature>
<proteinExistence type="predicted"/>
<dbReference type="InterPro" id="IPR011009">
    <property type="entry name" value="Kinase-like_dom_sf"/>
</dbReference>
<name>A0A852URD4_9ACTN</name>
<dbReference type="SUPFAM" id="SSF56112">
    <property type="entry name" value="Protein kinase-like (PK-like)"/>
    <property type="match status" value="1"/>
</dbReference>
<sequence length="534" mass="54402">MNDPDVTRPQGRRGRRHAAPEAEPAAGAALPAVLEQSPGEQISLEHAVARGGPMAPRQAAAVGLAVLDQIVAVHGRGTLHGDVRPGSVLLGPNDRVTLLGPTFRSPTFTAPEGVTGPAADLWSLGATVYTAVEGRPPAPGGSLDNAGPLGPILSHLLSGDPGRRPDPGPLRNVLLEISLTGAAPATPFQPPVPAQALPPAPGTAQRDAQGSPAGPPPALPTGSGPAGPAREQAGQGNAVADPPDDDPAANPEATAPRPAITGMGPAPVTAAPGVPVPHEAGQGPGAPEAASGSGRASRSRRQEGPTGPTEYARGRSGVLVPKPIVALTGVLVVGMAAVIGYLLASAPGDPAADEPVASASAGPGGRFAAPPRACDMLDEKQAGELVPGFRSSEVEPGVCDWLNQQDWRKPSTQKYDLQVRLVAMKQSDSGVQRAKEYLAGKKKDFVRDAEFATPKPAPPGDLKGIGEEAFTTGKYSKINLYGGSYKVSVVFRVSNLIGEVEYEQGGVEKDAEGRLAAGAQKAARWVVESLRTNG</sequence>
<dbReference type="Gene3D" id="1.10.510.10">
    <property type="entry name" value="Transferase(Phosphotransferase) domain 1"/>
    <property type="match status" value="1"/>
</dbReference>
<feature type="region of interest" description="Disordered" evidence="1">
    <location>
        <begin position="1"/>
        <end position="28"/>
    </location>
</feature>
<dbReference type="GO" id="GO:0004672">
    <property type="term" value="F:protein kinase activity"/>
    <property type="evidence" value="ECO:0007669"/>
    <property type="project" value="InterPro"/>
</dbReference>
<comment type="caution">
    <text evidence="3">The sequence shown here is derived from an EMBL/GenBank/DDBJ whole genome shotgun (WGS) entry which is preliminary data.</text>
</comment>
<evidence type="ECO:0000313" key="4">
    <source>
        <dbReference type="Proteomes" id="UP000576393"/>
    </source>
</evidence>
<accession>A0A852URD4</accession>
<evidence type="ECO:0000259" key="2">
    <source>
        <dbReference type="PROSITE" id="PS50011"/>
    </source>
</evidence>
<dbReference type="GO" id="GO:0005524">
    <property type="term" value="F:ATP binding"/>
    <property type="evidence" value="ECO:0007669"/>
    <property type="project" value="InterPro"/>
</dbReference>
<feature type="compositionally biased region" description="Low complexity" evidence="1">
    <location>
        <begin position="248"/>
        <end position="296"/>
    </location>
</feature>
<dbReference type="Proteomes" id="UP000576393">
    <property type="component" value="Unassembled WGS sequence"/>
</dbReference>
<reference evidence="3 4" key="1">
    <citation type="submission" date="2020-07" db="EMBL/GenBank/DDBJ databases">
        <title>Sequencing the genomes of 1000 actinobacteria strains.</title>
        <authorList>
            <person name="Klenk H.-P."/>
        </authorList>
    </citation>
    <scope>NUCLEOTIDE SEQUENCE [LARGE SCALE GENOMIC DNA]</scope>
    <source>
        <strain evidence="3 4">DSM 45763</strain>
    </source>
</reference>
<organism evidence="3 4">
    <name type="scientific">Streptosporangium sandarakinum</name>
    <dbReference type="NCBI Taxonomy" id="1260955"/>
    <lineage>
        <taxon>Bacteria</taxon>
        <taxon>Bacillati</taxon>
        <taxon>Actinomycetota</taxon>
        <taxon>Actinomycetes</taxon>
        <taxon>Streptosporangiales</taxon>
        <taxon>Streptosporangiaceae</taxon>
        <taxon>Streptosporangium</taxon>
    </lineage>
</organism>
<evidence type="ECO:0000313" key="3">
    <source>
        <dbReference type="EMBL" id="NYF39712.1"/>
    </source>
</evidence>
<keyword evidence="4" id="KW-1185">Reference proteome</keyword>
<dbReference type="InterPro" id="IPR000719">
    <property type="entry name" value="Prot_kinase_dom"/>
</dbReference>
<dbReference type="EMBL" id="JACCCO010000001">
    <property type="protein sequence ID" value="NYF39712.1"/>
    <property type="molecule type" value="Genomic_DNA"/>
</dbReference>
<dbReference type="PROSITE" id="PS50011">
    <property type="entry name" value="PROTEIN_KINASE_DOM"/>
    <property type="match status" value="1"/>
</dbReference>